<evidence type="ECO:0000256" key="1">
    <source>
        <dbReference type="SAM" id="MobiDB-lite"/>
    </source>
</evidence>
<gene>
    <name evidence="2" type="ORF">Tci_669073</name>
</gene>
<evidence type="ECO:0000313" key="2">
    <source>
        <dbReference type="EMBL" id="GFA97101.1"/>
    </source>
</evidence>
<feature type="compositionally biased region" description="Polar residues" evidence="1">
    <location>
        <begin position="1"/>
        <end position="27"/>
    </location>
</feature>
<name>A0A699KMA8_TANCI</name>
<organism evidence="2">
    <name type="scientific">Tanacetum cinerariifolium</name>
    <name type="common">Dalmatian daisy</name>
    <name type="synonym">Chrysanthemum cinerariifolium</name>
    <dbReference type="NCBI Taxonomy" id="118510"/>
    <lineage>
        <taxon>Eukaryota</taxon>
        <taxon>Viridiplantae</taxon>
        <taxon>Streptophyta</taxon>
        <taxon>Embryophyta</taxon>
        <taxon>Tracheophyta</taxon>
        <taxon>Spermatophyta</taxon>
        <taxon>Magnoliopsida</taxon>
        <taxon>eudicotyledons</taxon>
        <taxon>Gunneridae</taxon>
        <taxon>Pentapetalae</taxon>
        <taxon>asterids</taxon>
        <taxon>campanulids</taxon>
        <taxon>Asterales</taxon>
        <taxon>Asteraceae</taxon>
        <taxon>Asteroideae</taxon>
        <taxon>Anthemideae</taxon>
        <taxon>Anthemidinae</taxon>
        <taxon>Tanacetum</taxon>
    </lineage>
</organism>
<reference evidence="2" key="1">
    <citation type="journal article" date="2019" name="Sci. Rep.">
        <title>Draft genome of Tanacetum cinerariifolium, the natural source of mosquito coil.</title>
        <authorList>
            <person name="Yamashiro T."/>
            <person name="Shiraishi A."/>
            <person name="Satake H."/>
            <person name="Nakayama K."/>
        </authorList>
    </citation>
    <scope>NUCLEOTIDE SEQUENCE</scope>
</reference>
<feature type="non-terminal residue" evidence="2">
    <location>
        <position position="1"/>
    </location>
</feature>
<proteinExistence type="predicted"/>
<evidence type="ECO:0008006" key="3">
    <source>
        <dbReference type="Google" id="ProtNLM"/>
    </source>
</evidence>
<feature type="region of interest" description="Disordered" evidence="1">
    <location>
        <begin position="1"/>
        <end position="28"/>
    </location>
</feature>
<accession>A0A699KMA8</accession>
<dbReference type="EMBL" id="BKCJ010524715">
    <property type="protein sequence ID" value="GFA97101.1"/>
    <property type="molecule type" value="Genomic_DNA"/>
</dbReference>
<comment type="caution">
    <text evidence="2">The sequence shown here is derived from an EMBL/GenBank/DDBJ whole genome shotgun (WGS) entry which is preliminary data.</text>
</comment>
<protein>
    <recommendedName>
        <fullName evidence="3">Reverse transcriptase Ty1/copia-type domain-containing protein</fullName>
    </recommendedName>
</protein>
<sequence length="309" mass="34435">TASTQVNTASTPVNTASTPVNTASPLRNVSADGPSYSDLLTYANQGDSQIPSLEDIYEIPNDGIFTSASYDAEGAVAYFTNLESIVNIEPKKISQALKDESWVDAMQEELLAWYATLSTFLVKSGYKREIIDKTMFIKKDNKDIMMVKQREDGIFISQDKYFAEILKKFNFMSVKTASTIIETKKPLVKDAEAVDVDVHLYISMIGSLMYLTTSRPDIMRLISWQCKRQTIVATSTIEAEYVAAANCCGSTLSTAGKSWYNMVAYLEKIEGNAQFHEIVDFLSCIHLFRSGFSKNEKFGSMYPNMGEKG</sequence>
<dbReference type="AlphaFoldDB" id="A0A699KMA8"/>